<organism evidence="6 7">
    <name type="scientific">Oikopleura dioica</name>
    <name type="common">Tunicate</name>
    <dbReference type="NCBI Taxonomy" id="34765"/>
    <lineage>
        <taxon>Eukaryota</taxon>
        <taxon>Metazoa</taxon>
        <taxon>Chordata</taxon>
        <taxon>Tunicata</taxon>
        <taxon>Appendicularia</taxon>
        <taxon>Copelata</taxon>
        <taxon>Oikopleuridae</taxon>
        <taxon>Oikopleura</taxon>
    </lineage>
</organism>
<dbReference type="PANTHER" id="PTHR24369">
    <property type="entry name" value="ANTIGEN BSP, PUTATIVE-RELATED"/>
    <property type="match status" value="1"/>
</dbReference>
<keyword evidence="5" id="KW-1133">Transmembrane helix</keyword>
<dbReference type="PANTHER" id="PTHR24369:SF210">
    <property type="entry name" value="CHAOPTIN-RELATED"/>
    <property type="match status" value="1"/>
</dbReference>
<reference evidence="6 7" key="1">
    <citation type="submission" date="2021-04" db="EMBL/GenBank/DDBJ databases">
        <authorList>
            <person name="Bliznina A."/>
        </authorList>
    </citation>
    <scope>NUCLEOTIDE SEQUENCE [LARGE SCALE GENOMIC DNA]</scope>
</reference>
<dbReference type="SMART" id="SM00369">
    <property type="entry name" value="LRR_TYP"/>
    <property type="match status" value="6"/>
</dbReference>
<evidence type="ECO:0000313" key="6">
    <source>
        <dbReference type="EMBL" id="CAG5103822.1"/>
    </source>
</evidence>
<dbReference type="Gene3D" id="3.80.10.10">
    <property type="entry name" value="Ribonuclease Inhibitor"/>
    <property type="match status" value="2"/>
</dbReference>
<dbReference type="EMBL" id="OU015566">
    <property type="protein sequence ID" value="CAG5103822.1"/>
    <property type="molecule type" value="Genomic_DNA"/>
</dbReference>
<dbReference type="InterPro" id="IPR003591">
    <property type="entry name" value="Leu-rich_rpt_typical-subtyp"/>
</dbReference>
<keyword evidence="3" id="KW-0677">Repeat</keyword>
<evidence type="ECO:0000256" key="5">
    <source>
        <dbReference type="SAM" id="Phobius"/>
    </source>
</evidence>
<protein>
    <submittedName>
        <fullName evidence="6">Oidioi.mRNA.OKI2018_I69.chr1.g953.t1.cds</fullName>
    </submittedName>
</protein>
<evidence type="ECO:0000313" key="7">
    <source>
        <dbReference type="Proteomes" id="UP001158576"/>
    </source>
</evidence>
<evidence type="ECO:0000256" key="3">
    <source>
        <dbReference type="ARBA" id="ARBA00022737"/>
    </source>
</evidence>
<dbReference type="InterPro" id="IPR026906">
    <property type="entry name" value="LRR_5"/>
</dbReference>
<feature type="region of interest" description="Disordered" evidence="4">
    <location>
        <begin position="286"/>
        <end position="305"/>
    </location>
</feature>
<dbReference type="Proteomes" id="UP001158576">
    <property type="component" value="Chromosome 1"/>
</dbReference>
<dbReference type="InterPro" id="IPR050541">
    <property type="entry name" value="LRR_TM_domain-containing"/>
</dbReference>
<evidence type="ECO:0000256" key="2">
    <source>
        <dbReference type="ARBA" id="ARBA00022729"/>
    </source>
</evidence>
<dbReference type="SUPFAM" id="SSF52058">
    <property type="entry name" value="L domain-like"/>
    <property type="match status" value="1"/>
</dbReference>
<gene>
    <name evidence="6" type="ORF">OKIOD_LOCUS9718</name>
</gene>
<dbReference type="Pfam" id="PF13306">
    <property type="entry name" value="LRR_5"/>
    <property type="match status" value="1"/>
</dbReference>
<accession>A0ABN7SQP5</accession>
<keyword evidence="5" id="KW-0812">Transmembrane</keyword>
<feature type="transmembrane region" description="Helical" evidence="5">
    <location>
        <begin position="398"/>
        <end position="416"/>
    </location>
</feature>
<proteinExistence type="predicted"/>
<dbReference type="InterPro" id="IPR032675">
    <property type="entry name" value="LRR_dom_sf"/>
</dbReference>
<evidence type="ECO:0000256" key="4">
    <source>
        <dbReference type="SAM" id="MobiDB-lite"/>
    </source>
</evidence>
<evidence type="ECO:0000256" key="1">
    <source>
        <dbReference type="ARBA" id="ARBA00022614"/>
    </source>
</evidence>
<sequence length="476" mass="54942">MRKKRSTRSKEDMAELKTACESCDIGSPSVHTFYESAKCDSEENYELFSQVSCNCAERKFTESDVAKIGPSCQDITDLYLDSNNIEEITEYTFKEKGYLRFLSMQNNGLKKIHEKAFLHLNKLQQIRLENNELESLPGKLFEQNVDLQTIYLMNNKIHSLGDGIFYNLLNLVDLRLSHNYIQNLHQQAFKDVGKLSMLYLDHNNLTTIHKEWFENFHTRWTREEHGQIFLDPNPWVCDCSSTDFHNFQIDNEFFHDKYSRDEGYVSLGSCQYPHTLRGKKFEDLTTTDVEGESEGGKGRGRNGLGDGRWCSPPMVEFIVRDASNHSVQIDDFEQTPLLMENLDEAHNGPAIKHSIRVLDHTIQQLTVIVTVTSTLAQFSDPIHDQFSVEIDNANESGYFAKLFWLFIFSALFYAIYTNREMILRKLRSFVPVQAPSSPAQDQTVNYSHLPEHDNAALVSNEQLYEPETPQELKINV</sequence>
<keyword evidence="2" id="KW-0732">Signal</keyword>
<name>A0ABN7SQP5_OIKDI</name>
<keyword evidence="5" id="KW-0472">Membrane</keyword>
<keyword evidence="1" id="KW-0433">Leucine-rich repeat</keyword>
<keyword evidence="7" id="KW-1185">Reference proteome</keyword>